<reference evidence="1 2" key="1">
    <citation type="submission" date="2019-04" db="EMBL/GenBank/DDBJ databases">
        <title>Phreatobacter aquaticus sp. nov.</title>
        <authorList>
            <person name="Choi A."/>
            <person name="Baek K."/>
        </authorList>
    </citation>
    <scope>NUCLEOTIDE SEQUENCE [LARGE SCALE GENOMIC DNA]</scope>
    <source>
        <strain evidence="1 2">NMCR1094</strain>
    </source>
</reference>
<evidence type="ECO:0000313" key="1">
    <source>
        <dbReference type="EMBL" id="QCK88201.1"/>
    </source>
</evidence>
<accession>A0A4D7QNZ2</accession>
<protein>
    <submittedName>
        <fullName evidence="1">Uncharacterized protein</fullName>
    </submittedName>
</protein>
<dbReference type="RefSeq" id="WP_137101529.1">
    <property type="nucleotide sequence ID" value="NZ_CP039865.1"/>
</dbReference>
<gene>
    <name evidence="1" type="ORF">E8L99_21790</name>
</gene>
<proteinExistence type="predicted"/>
<name>A0A4D7QNZ2_9HYPH</name>
<dbReference type="KEGG" id="paqt:E8L99_21790"/>
<organism evidence="1 2">
    <name type="scientific">Phreatobacter aquaticus</name>
    <dbReference type="NCBI Taxonomy" id="2570229"/>
    <lineage>
        <taxon>Bacteria</taxon>
        <taxon>Pseudomonadati</taxon>
        <taxon>Pseudomonadota</taxon>
        <taxon>Alphaproteobacteria</taxon>
        <taxon>Hyphomicrobiales</taxon>
        <taxon>Phreatobacteraceae</taxon>
        <taxon>Phreatobacter</taxon>
    </lineage>
</organism>
<evidence type="ECO:0000313" key="2">
    <source>
        <dbReference type="Proteomes" id="UP000298588"/>
    </source>
</evidence>
<dbReference type="EMBL" id="CP039865">
    <property type="protein sequence ID" value="QCK88201.1"/>
    <property type="molecule type" value="Genomic_DNA"/>
</dbReference>
<dbReference type="Proteomes" id="UP000298588">
    <property type="component" value="Chromosome"/>
</dbReference>
<dbReference type="OrthoDB" id="9875861at2"/>
<sequence length="151" mass="15496">MASSLQTVLSRPSRALLVLLALGAIGTLMQPGEVVAQQAAWTCKRNGDNRVPAGTGNTQDQAFRSVRSNCARTYQPTNQVAAMCSGPQFTCSQPAAPSWYVCSDASGRFRQSGSDAAIAKMGAVNACTAASGGGAAYGTCLNAVTCRASNN</sequence>
<dbReference type="AlphaFoldDB" id="A0A4D7QNZ2"/>
<keyword evidence="2" id="KW-1185">Reference proteome</keyword>